<sequence>MSSKSSILEPVYVSLADDRSSTSVAYSSSSREQSSRTKHHRKVVPQQQPFACIDCSKLMKNPYDSFEADPLMDALTKVYKDGVEKCCAYDNQQLSALLEMSMRRQEVKQVPLPAFNVSDFTFSPASAHKRLYPPYMPANGQRRLMPEFNKTVYVLFKTNTSKPDPLIEHDRGVEVLADGLRIMFSGLYYVYSSIHFRPDSVYPCKDFQYQTWSHFVEKISPNNPSQTGCLLKTAHTCCDECTLDDETSYTGGVFRLEAGDILRVVISGHGLVFFKQQTSFAGLMMLGTANPQNN</sequence>
<gene>
    <name evidence="7" type="ORF">GSLYS_00016257001</name>
</gene>
<dbReference type="GO" id="GO:0005125">
    <property type="term" value="F:cytokine activity"/>
    <property type="evidence" value="ECO:0007669"/>
    <property type="project" value="UniProtKB-KW"/>
</dbReference>
<dbReference type="GO" id="GO:0006955">
    <property type="term" value="P:immune response"/>
    <property type="evidence" value="ECO:0007669"/>
    <property type="project" value="InterPro"/>
</dbReference>
<dbReference type="Pfam" id="PF00229">
    <property type="entry name" value="TNF"/>
    <property type="match status" value="1"/>
</dbReference>
<keyword evidence="3" id="KW-0202">Cytokine</keyword>
<keyword evidence="4" id="KW-0472">Membrane</keyword>
<feature type="compositionally biased region" description="Low complexity" evidence="5">
    <location>
        <begin position="21"/>
        <end position="32"/>
    </location>
</feature>
<dbReference type="AlphaFoldDB" id="A0AAV2IA47"/>
<evidence type="ECO:0000256" key="4">
    <source>
        <dbReference type="ARBA" id="ARBA00023136"/>
    </source>
</evidence>
<reference evidence="7 8" key="1">
    <citation type="submission" date="2024-04" db="EMBL/GenBank/DDBJ databases">
        <authorList>
            <consortium name="Genoscope - CEA"/>
            <person name="William W."/>
        </authorList>
    </citation>
    <scope>NUCLEOTIDE SEQUENCE [LARGE SCALE GENOMIC DNA]</scope>
</reference>
<organism evidence="7 8">
    <name type="scientific">Lymnaea stagnalis</name>
    <name type="common">Great pond snail</name>
    <name type="synonym">Helix stagnalis</name>
    <dbReference type="NCBI Taxonomy" id="6523"/>
    <lineage>
        <taxon>Eukaryota</taxon>
        <taxon>Metazoa</taxon>
        <taxon>Spiralia</taxon>
        <taxon>Lophotrochozoa</taxon>
        <taxon>Mollusca</taxon>
        <taxon>Gastropoda</taxon>
        <taxon>Heterobranchia</taxon>
        <taxon>Euthyneura</taxon>
        <taxon>Panpulmonata</taxon>
        <taxon>Hygrophila</taxon>
        <taxon>Lymnaeoidea</taxon>
        <taxon>Lymnaeidae</taxon>
        <taxon>Lymnaea</taxon>
    </lineage>
</organism>
<feature type="region of interest" description="Disordered" evidence="5">
    <location>
        <begin position="20"/>
        <end position="43"/>
    </location>
</feature>
<dbReference type="Gene3D" id="2.60.120.40">
    <property type="match status" value="1"/>
</dbReference>
<comment type="similarity">
    <text evidence="2">Belongs to the tumor necrosis factor family.</text>
</comment>
<feature type="domain" description="THD" evidence="6">
    <location>
        <begin position="125"/>
        <end position="286"/>
    </location>
</feature>
<accession>A0AAV2IA47</accession>
<protein>
    <recommendedName>
        <fullName evidence="6">THD domain-containing protein</fullName>
    </recommendedName>
</protein>
<dbReference type="GO" id="GO:0005615">
    <property type="term" value="C:extracellular space"/>
    <property type="evidence" value="ECO:0007669"/>
    <property type="project" value="UniProtKB-KW"/>
</dbReference>
<proteinExistence type="inferred from homology"/>
<dbReference type="GO" id="GO:0005164">
    <property type="term" value="F:tumor necrosis factor receptor binding"/>
    <property type="evidence" value="ECO:0007669"/>
    <property type="project" value="InterPro"/>
</dbReference>
<dbReference type="EMBL" id="CAXITT010000504">
    <property type="protein sequence ID" value="CAL1542723.1"/>
    <property type="molecule type" value="Genomic_DNA"/>
</dbReference>
<keyword evidence="8" id="KW-1185">Reference proteome</keyword>
<dbReference type="PANTHER" id="PTHR11471">
    <property type="entry name" value="TUMOR NECROSIS FACTOR FAMILY MEMBER"/>
    <property type="match status" value="1"/>
</dbReference>
<dbReference type="InterPro" id="IPR008983">
    <property type="entry name" value="Tumour_necrosis_fac-like_dom"/>
</dbReference>
<evidence type="ECO:0000256" key="3">
    <source>
        <dbReference type="ARBA" id="ARBA00022514"/>
    </source>
</evidence>
<evidence type="ECO:0000259" key="6">
    <source>
        <dbReference type="PROSITE" id="PS50049"/>
    </source>
</evidence>
<evidence type="ECO:0000256" key="1">
    <source>
        <dbReference type="ARBA" id="ARBA00004370"/>
    </source>
</evidence>
<evidence type="ECO:0000256" key="5">
    <source>
        <dbReference type="SAM" id="MobiDB-lite"/>
    </source>
</evidence>
<dbReference type="Proteomes" id="UP001497497">
    <property type="component" value="Unassembled WGS sequence"/>
</dbReference>
<dbReference type="InterPro" id="IPR006052">
    <property type="entry name" value="TNF_dom"/>
</dbReference>
<comment type="caution">
    <text evidence="7">The sequence shown here is derived from an EMBL/GenBank/DDBJ whole genome shotgun (WGS) entry which is preliminary data.</text>
</comment>
<evidence type="ECO:0000256" key="2">
    <source>
        <dbReference type="ARBA" id="ARBA00008670"/>
    </source>
</evidence>
<dbReference type="GO" id="GO:0016020">
    <property type="term" value="C:membrane"/>
    <property type="evidence" value="ECO:0007669"/>
    <property type="project" value="UniProtKB-SubCell"/>
</dbReference>
<dbReference type="PROSITE" id="PS50049">
    <property type="entry name" value="THD_2"/>
    <property type="match status" value="1"/>
</dbReference>
<evidence type="ECO:0000313" key="8">
    <source>
        <dbReference type="Proteomes" id="UP001497497"/>
    </source>
</evidence>
<name>A0AAV2IA47_LYMST</name>
<dbReference type="PANTHER" id="PTHR11471:SF13">
    <property type="entry name" value="TNF FAMILY PROFILE DOMAIN-CONTAINING PROTEIN"/>
    <property type="match status" value="1"/>
</dbReference>
<dbReference type="SUPFAM" id="SSF49842">
    <property type="entry name" value="TNF-like"/>
    <property type="match status" value="1"/>
</dbReference>
<comment type="subcellular location">
    <subcellularLocation>
        <location evidence="1">Membrane</location>
    </subcellularLocation>
</comment>
<evidence type="ECO:0000313" key="7">
    <source>
        <dbReference type="EMBL" id="CAL1542723.1"/>
    </source>
</evidence>